<dbReference type="EMBL" id="JBEPCU010001035">
    <property type="protein sequence ID" value="MER6982437.1"/>
    <property type="molecule type" value="Genomic_DNA"/>
</dbReference>
<protein>
    <submittedName>
        <fullName evidence="1">DUF6221 family protein</fullName>
    </submittedName>
</protein>
<accession>A0ABV1WE81</accession>
<name>A0ABV1WE81_9ACTN</name>
<dbReference type="InterPro" id="IPR046193">
    <property type="entry name" value="DUF6221"/>
</dbReference>
<dbReference type="Proteomes" id="UP001458415">
    <property type="component" value="Unassembled WGS sequence"/>
</dbReference>
<organism evidence="1 2">
    <name type="scientific">Streptomyces carpinensis</name>
    <dbReference type="NCBI Taxonomy" id="66369"/>
    <lineage>
        <taxon>Bacteria</taxon>
        <taxon>Bacillati</taxon>
        <taxon>Actinomycetota</taxon>
        <taxon>Actinomycetes</taxon>
        <taxon>Kitasatosporales</taxon>
        <taxon>Streptomycetaceae</taxon>
        <taxon>Streptomyces</taxon>
    </lineage>
</organism>
<sequence length="26" mass="3083">SSWPRTVRLLALPYADRPGCRVEWRP</sequence>
<comment type="caution">
    <text evidence="1">The sequence shown here is derived from an EMBL/GenBank/DDBJ whole genome shotgun (WGS) entry which is preliminary data.</text>
</comment>
<reference evidence="1 2" key="1">
    <citation type="submission" date="2024-06" db="EMBL/GenBank/DDBJ databases">
        <title>The Natural Products Discovery Center: Release of the First 8490 Sequenced Strains for Exploring Actinobacteria Biosynthetic Diversity.</title>
        <authorList>
            <person name="Kalkreuter E."/>
            <person name="Kautsar S.A."/>
            <person name="Yang D."/>
            <person name="Bader C.D."/>
            <person name="Teijaro C.N."/>
            <person name="Fluegel L."/>
            <person name="Davis C.M."/>
            <person name="Simpson J.R."/>
            <person name="Lauterbach L."/>
            <person name="Steele A.D."/>
            <person name="Gui C."/>
            <person name="Meng S."/>
            <person name="Li G."/>
            <person name="Viehrig K."/>
            <person name="Ye F."/>
            <person name="Su P."/>
            <person name="Kiefer A.F."/>
            <person name="Nichols A."/>
            <person name="Cepeda A.J."/>
            <person name="Yan W."/>
            <person name="Fan B."/>
            <person name="Jiang Y."/>
            <person name="Adhikari A."/>
            <person name="Zheng C.-J."/>
            <person name="Schuster L."/>
            <person name="Cowan T.M."/>
            <person name="Smanski M.J."/>
            <person name="Chevrette M.G."/>
            <person name="De Carvalho L.P.S."/>
            <person name="Shen B."/>
        </authorList>
    </citation>
    <scope>NUCLEOTIDE SEQUENCE [LARGE SCALE GENOMIC DNA]</scope>
    <source>
        <strain evidence="1 2">NPDC000634</strain>
    </source>
</reference>
<proteinExistence type="predicted"/>
<evidence type="ECO:0000313" key="1">
    <source>
        <dbReference type="EMBL" id="MER6982437.1"/>
    </source>
</evidence>
<feature type="non-terminal residue" evidence="1">
    <location>
        <position position="1"/>
    </location>
</feature>
<keyword evidence="2" id="KW-1185">Reference proteome</keyword>
<dbReference type="Pfam" id="PF19730">
    <property type="entry name" value="DUF6221"/>
    <property type="match status" value="1"/>
</dbReference>
<evidence type="ECO:0000313" key="2">
    <source>
        <dbReference type="Proteomes" id="UP001458415"/>
    </source>
</evidence>
<gene>
    <name evidence="1" type="ORF">ABT317_37080</name>
</gene>